<evidence type="ECO:0000256" key="1">
    <source>
        <dbReference type="SAM" id="MobiDB-lite"/>
    </source>
</evidence>
<feature type="transmembrane region" description="Helical" evidence="2">
    <location>
        <begin position="284"/>
        <end position="307"/>
    </location>
</feature>
<dbReference type="RefSeq" id="WP_014443968.1">
    <property type="nucleotide sequence ID" value="NC_017093.1"/>
</dbReference>
<feature type="compositionally biased region" description="Gly residues" evidence="1">
    <location>
        <begin position="421"/>
        <end position="439"/>
    </location>
</feature>
<evidence type="ECO:0000259" key="3">
    <source>
        <dbReference type="Pfam" id="PF01757"/>
    </source>
</evidence>
<name>I0H7T7_ACTM4</name>
<sequence>MGENGPVETGPVETGPVETGPVERKRDRYFDLLRVLAIIRVSVFHMFPYALLELAFPSMGVMFALAGSLLANSLDRSPSAITVIRGRLRRLLPAYWVLAAVLVPAMFLYGWEQRPPLWHLVAWIVPFVDPPSSSFGLQAAEVLWYLVTYLWLVALSPIMIWIYRKARLAAIVAPILVLLALSIHPIWPANENYQEVATNILMYASCWMIGFAHRDGSLKRIPGLLVTVLGAALVTGALAWSGAHPDAGGIKEIPVAYAVYNAGFVLFLLRWSPGMTWLTKRRGLDGWVAMINARAVTIYLWNNIAIALCYPVGDALEVWRLGRFFEVGYVTIALVLLVNAVLIFGWVEDLAARKRLRFVPWPAPAAVTGVTAATSKPDLTATVVAPMPLQPVPPRQTRPGAPSGRAAVPAGPGRRPAGPGAPAGPGVPAGSGAPGGPGVSSGPVVVPVGGPPRRR</sequence>
<dbReference type="EMBL" id="AP012319">
    <property type="protein sequence ID" value="BAL89074.1"/>
    <property type="molecule type" value="Genomic_DNA"/>
</dbReference>
<protein>
    <submittedName>
        <fullName evidence="4">Putative acyltransferase</fullName>
    </submittedName>
</protein>
<feature type="region of interest" description="Disordered" evidence="1">
    <location>
        <begin position="384"/>
        <end position="455"/>
    </location>
</feature>
<evidence type="ECO:0000313" key="5">
    <source>
        <dbReference type="Proteomes" id="UP000007882"/>
    </source>
</evidence>
<dbReference type="GO" id="GO:0016747">
    <property type="term" value="F:acyltransferase activity, transferring groups other than amino-acyl groups"/>
    <property type="evidence" value="ECO:0007669"/>
    <property type="project" value="InterPro"/>
</dbReference>
<proteinExistence type="predicted"/>
<dbReference type="OrthoDB" id="5171428at2"/>
<dbReference type="InterPro" id="IPR002656">
    <property type="entry name" value="Acyl_transf_3_dom"/>
</dbReference>
<feature type="transmembrane region" description="Helical" evidence="2">
    <location>
        <begin position="142"/>
        <end position="163"/>
    </location>
</feature>
<keyword evidence="2" id="KW-0472">Membrane</keyword>
<dbReference type="Pfam" id="PF01757">
    <property type="entry name" value="Acyl_transf_3"/>
    <property type="match status" value="1"/>
</dbReference>
<feature type="transmembrane region" description="Helical" evidence="2">
    <location>
        <begin position="92"/>
        <end position="111"/>
    </location>
</feature>
<gene>
    <name evidence="4" type="ordered locus">AMIS_38540</name>
</gene>
<keyword evidence="2" id="KW-0812">Transmembrane</keyword>
<dbReference type="AlphaFoldDB" id="I0H7T7"/>
<feature type="compositionally biased region" description="Low complexity" evidence="1">
    <location>
        <begin position="398"/>
        <end position="420"/>
    </location>
</feature>
<feature type="transmembrane region" description="Helical" evidence="2">
    <location>
        <begin position="224"/>
        <end position="243"/>
    </location>
</feature>
<feature type="transmembrane region" description="Helical" evidence="2">
    <location>
        <begin position="168"/>
        <end position="187"/>
    </location>
</feature>
<feature type="transmembrane region" description="Helical" evidence="2">
    <location>
        <begin position="193"/>
        <end position="212"/>
    </location>
</feature>
<dbReference type="PATRIC" id="fig|512565.3.peg.3847"/>
<evidence type="ECO:0000313" key="4">
    <source>
        <dbReference type="EMBL" id="BAL89074.1"/>
    </source>
</evidence>
<organism evidence="4 5">
    <name type="scientific">Actinoplanes missouriensis (strain ATCC 14538 / DSM 43046 / CBS 188.64 / JCM 3121 / NBRC 102363 / NCIMB 12654 / NRRL B-3342 / UNCC 431)</name>
    <dbReference type="NCBI Taxonomy" id="512565"/>
    <lineage>
        <taxon>Bacteria</taxon>
        <taxon>Bacillati</taxon>
        <taxon>Actinomycetota</taxon>
        <taxon>Actinomycetes</taxon>
        <taxon>Micromonosporales</taxon>
        <taxon>Micromonosporaceae</taxon>
        <taxon>Actinoplanes</taxon>
    </lineage>
</organism>
<keyword evidence="4" id="KW-0808">Transferase</keyword>
<feature type="domain" description="Acyltransferase 3" evidence="3">
    <location>
        <begin position="28"/>
        <end position="338"/>
    </location>
</feature>
<reference evidence="4 5" key="1">
    <citation type="submission" date="2012-02" db="EMBL/GenBank/DDBJ databases">
        <title>Complete genome sequence of Actinoplanes missouriensis 431 (= NBRC 102363).</title>
        <authorList>
            <person name="Ohnishi Y."/>
            <person name="Ishikawa J."/>
            <person name="Sekine M."/>
            <person name="Hosoyama A."/>
            <person name="Harada T."/>
            <person name="Narita H."/>
            <person name="Hata T."/>
            <person name="Konno Y."/>
            <person name="Tutikane K."/>
            <person name="Fujita N."/>
            <person name="Horinouchi S."/>
            <person name="Hayakawa M."/>
        </authorList>
    </citation>
    <scope>NUCLEOTIDE SEQUENCE [LARGE SCALE GENOMIC DNA]</scope>
    <source>
        <strain evidence="5">ATCC 14538 / DSM 43046 / CBS 188.64 / JCM 3121 / NBRC 102363 / NCIMB 12654 / NRRL B-3342 / UNCC 431</strain>
    </source>
</reference>
<keyword evidence="2" id="KW-1133">Transmembrane helix</keyword>
<keyword evidence="4" id="KW-0012">Acyltransferase</keyword>
<dbReference type="STRING" id="512565.AMIS_38540"/>
<feature type="transmembrane region" description="Helical" evidence="2">
    <location>
        <begin position="54"/>
        <end position="71"/>
    </location>
</feature>
<dbReference type="eggNOG" id="COG1835">
    <property type="taxonomic scope" value="Bacteria"/>
</dbReference>
<accession>I0H7T7</accession>
<keyword evidence="5" id="KW-1185">Reference proteome</keyword>
<evidence type="ECO:0000256" key="2">
    <source>
        <dbReference type="SAM" id="Phobius"/>
    </source>
</evidence>
<feature type="region of interest" description="Disordered" evidence="1">
    <location>
        <begin position="1"/>
        <end position="20"/>
    </location>
</feature>
<feature type="transmembrane region" description="Helical" evidence="2">
    <location>
        <begin position="255"/>
        <end position="272"/>
    </location>
</feature>
<dbReference type="HOGENOM" id="CLU_038663_1_0_11"/>
<dbReference type="KEGG" id="ams:AMIS_38540"/>
<dbReference type="Proteomes" id="UP000007882">
    <property type="component" value="Chromosome"/>
</dbReference>
<feature type="transmembrane region" description="Helical" evidence="2">
    <location>
        <begin position="327"/>
        <end position="347"/>
    </location>
</feature>